<organism evidence="6 7">
    <name type="scientific">Paenibacillus oceani</name>
    <dbReference type="NCBI Taxonomy" id="2772510"/>
    <lineage>
        <taxon>Bacteria</taxon>
        <taxon>Bacillati</taxon>
        <taxon>Bacillota</taxon>
        <taxon>Bacilli</taxon>
        <taxon>Bacillales</taxon>
        <taxon>Paenibacillaceae</taxon>
        <taxon>Paenibacillus</taxon>
    </lineage>
</organism>
<dbReference type="CDD" id="cd18774">
    <property type="entry name" value="PDC2_HK_sensor"/>
    <property type="match status" value="1"/>
</dbReference>
<dbReference type="SUPFAM" id="SSF46689">
    <property type="entry name" value="Homeodomain-like"/>
    <property type="match status" value="2"/>
</dbReference>
<dbReference type="InterPro" id="IPR018062">
    <property type="entry name" value="HTH_AraC-typ_CS"/>
</dbReference>
<dbReference type="Pfam" id="PF12833">
    <property type="entry name" value="HTH_18"/>
    <property type="match status" value="1"/>
</dbReference>
<keyword evidence="2" id="KW-0238">DNA-binding</keyword>
<name>A0A927H0I0_9BACL</name>
<feature type="transmembrane region" description="Helical" evidence="4">
    <location>
        <begin position="308"/>
        <end position="333"/>
    </location>
</feature>
<dbReference type="InterPro" id="IPR009057">
    <property type="entry name" value="Homeodomain-like_sf"/>
</dbReference>
<dbReference type="GO" id="GO:0003700">
    <property type="term" value="F:DNA-binding transcription factor activity"/>
    <property type="evidence" value="ECO:0007669"/>
    <property type="project" value="InterPro"/>
</dbReference>
<feature type="transmembrane region" description="Helical" evidence="4">
    <location>
        <begin position="20"/>
        <end position="41"/>
    </location>
</feature>
<keyword evidence="4" id="KW-1133">Transmembrane helix</keyword>
<evidence type="ECO:0000256" key="4">
    <source>
        <dbReference type="SAM" id="Phobius"/>
    </source>
</evidence>
<keyword evidence="4" id="KW-0812">Transmembrane</keyword>
<dbReference type="InterPro" id="IPR018060">
    <property type="entry name" value="HTH_AraC"/>
</dbReference>
<protein>
    <submittedName>
        <fullName evidence="6">AraC family transcriptional regulator</fullName>
    </submittedName>
</protein>
<dbReference type="Gene3D" id="3.30.450.20">
    <property type="entry name" value="PAS domain"/>
    <property type="match status" value="1"/>
</dbReference>
<dbReference type="SMART" id="SM00342">
    <property type="entry name" value="HTH_ARAC"/>
    <property type="match status" value="1"/>
</dbReference>
<evidence type="ECO:0000313" key="6">
    <source>
        <dbReference type="EMBL" id="MBD2862504.1"/>
    </source>
</evidence>
<gene>
    <name evidence="6" type="ORF">IDH45_10970</name>
</gene>
<dbReference type="Gene3D" id="1.10.10.60">
    <property type="entry name" value="Homeodomain-like"/>
    <property type="match status" value="2"/>
</dbReference>
<dbReference type="PROSITE" id="PS00041">
    <property type="entry name" value="HTH_ARAC_FAMILY_1"/>
    <property type="match status" value="1"/>
</dbReference>
<keyword evidence="4" id="KW-0472">Membrane</keyword>
<dbReference type="Pfam" id="PF17853">
    <property type="entry name" value="GGDEF_2"/>
    <property type="match status" value="1"/>
</dbReference>
<dbReference type="PRINTS" id="PR00032">
    <property type="entry name" value="HTHARAC"/>
</dbReference>
<keyword evidence="1" id="KW-0805">Transcription regulation</keyword>
<sequence length="751" mass="84453">MMGRFLYRGRTASIRLKIWIAAALISIIPVAAVGALTYSIAESSLMEEVAKTNRATMKHVQERIESMIEDVDRIAVQQLLDDGLQVFLHEGRLTGNEFELSQVMTVLASMETLIDQAEVVYLYMVKPQAVVTAGGVERDPGKVLNEGLLQALHDNGRPVFWHDRVATHVTDVSDSEGAPDGIAWVRRIPAAFEQPLGYFIVTIREEVLLDVFRHMEFGETGGMLFVTSSGHLYADPNARKLLGGNQTDKVRHLLSQNNNGTSGNVSRLELDGRDMLVHGLQSPLNGWQYVSIVPYEELTGHIRNIKRAVLAVCLVLIGIALAASLLLASTLYVKVRALLESMQSRNDKLQRQVQKSLPELRTHFVRKWLTEPLSPEDIKQLEEMGVSVERSGYTAICMEWNDSRRYSDTDAREWLERIIGEAQRMAEGSIRGHLIRIAPDRIAGVFVHESEEQASVRQETIRTAEQLLEQIDRKLGQVVTIGVGETCASAAEVHISFEEGKQAVQHRLAAGGGRVYTLESIRAHSVETIYPLEQEKAVMAGLKLGDAEKAQAALYGFTSDLIGNETLTYDQMLQSYAMLLTAAYQTLSDLGMRTQLSLLPYNGYTKLYGMKSAEEIEIWFKSELFPAVLRRIVAGRKPPEERETQGIAPVLDYIHRHYDQDLSLGLVAERFGLSDMQLSQQFKHEVGLTFTDYMISYRIERAKQMLGETELKVAEIAERVRYNNSQNFIRVFKRVTGLTPGQYRKQNNHFK</sequence>
<dbReference type="AlphaFoldDB" id="A0A927H0I0"/>
<keyword evidence="3" id="KW-0804">Transcription</keyword>
<dbReference type="InterPro" id="IPR041522">
    <property type="entry name" value="CdaR_GGDEF"/>
</dbReference>
<dbReference type="RefSeq" id="WP_190927486.1">
    <property type="nucleotide sequence ID" value="NZ_JACXJA010000013.1"/>
</dbReference>
<evidence type="ECO:0000313" key="7">
    <source>
        <dbReference type="Proteomes" id="UP000639396"/>
    </source>
</evidence>
<comment type="caution">
    <text evidence="6">The sequence shown here is derived from an EMBL/GenBank/DDBJ whole genome shotgun (WGS) entry which is preliminary data.</text>
</comment>
<dbReference type="EMBL" id="JACXJA010000013">
    <property type="protein sequence ID" value="MBD2862504.1"/>
    <property type="molecule type" value="Genomic_DNA"/>
</dbReference>
<proteinExistence type="predicted"/>
<dbReference type="PANTHER" id="PTHR43280">
    <property type="entry name" value="ARAC-FAMILY TRANSCRIPTIONAL REGULATOR"/>
    <property type="match status" value="1"/>
</dbReference>
<dbReference type="GO" id="GO:0043565">
    <property type="term" value="F:sequence-specific DNA binding"/>
    <property type="evidence" value="ECO:0007669"/>
    <property type="project" value="InterPro"/>
</dbReference>
<dbReference type="PANTHER" id="PTHR43280:SF2">
    <property type="entry name" value="HTH-TYPE TRANSCRIPTIONAL REGULATOR EXSA"/>
    <property type="match status" value="1"/>
</dbReference>
<dbReference type="PROSITE" id="PS01124">
    <property type="entry name" value="HTH_ARAC_FAMILY_2"/>
    <property type="match status" value="1"/>
</dbReference>
<reference evidence="6" key="1">
    <citation type="submission" date="2020-09" db="EMBL/GenBank/DDBJ databases">
        <title>A novel bacterium of genus Paenibacillus, isolated from South China Sea.</title>
        <authorList>
            <person name="Huang H."/>
            <person name="Mo K."/>
            <person name="Hu Y."/>
        </authorList>
    </citation>
    <scope>NUCLEOTIDE SEQUENCE</scope>
    <source>
        <strain evidence="6">IB182363</strain>
    </source>
</reference>
<dbReference type="Proteomes" id="UP000639396">
    <property type="component" value="Unassembled WGS sequence"/>
</dbReference>
<keyword evidence="7" id="KW-1185">Reference proteome</keyword>
<evidence type="ECO:0000256" key="3">
    <source>
        <dbReference type="ARBA" id="ARBA00023163"/>
    </source>
</evidence>
<evidence type="ECO:0000256" key="1">
    <source>
        <dbReference type="ARBA" id="ARBA00023015"/>
    </source>
</evidence>
<evidence type="ECO:0000256" key="2">
    <source>
        <dbReference type="ARBA" id="ARBA00023125"/>
    </source>
</evidence>
<feature type="domain" description="HTH araC/xylS-type" evidence="5">
    <location>
        <begin position="648"/>
        <end position="746"/>
    </location>
</feature>
<evidence type="ECO:0000259" key="5">
    <source>
        <dbReference type="PROSITE" id="PS01124"/>
    </source>
</evidence>
<dbReference type="InterPro" id="IPR020449">
    <property type="entry name" value="Tscrpt_reg_AraC-type_HTH"/>
</dbReference>
<accession>A0A927H0I0</accession>